<reference evidence="2" key="2">
    <citation type="submission" date="2022-10" db="EMBL/GenBank/DDBJ databases">
        <authorList>
            <consortium name="ENA_rothamsted_submissions"/>
            <consortium name="culmorum"/>
            <person name="King R."/>
        </authorList>
    </citation>
    <scope>NUCLEOTIDE SEQUENCE</scope>
</reference>
<sequence>MGCGHSKINIYPRKSKSKTGSKKSVTADKTESEDEDGIELEADHSESIEDCDSKKTSIKLKHFGGPLLAQAEISTSQQDFFKMLDEKIQNGPDYNSESESERAAETTRLRALLKDWETASIGSRSLPPTPRRRP</sequence>
<reference evidence="2" key="1">
    <citation type="submission" date="2022-01" db="EMBL/GenBank/DDBJ databases">
        <authorList>
            <person name="King R."/>
        </authorList>
    </citation>
    <scope>NUCLEOTIDE SEQUENCE</scope>
</reference>
<feature type="non-terminal residue" evidence="2">
    <location>
        <position position="1"/>
    </location>
</feature>
<dbReference type="EMBL" id="OU896712">
    <property type="protein sequence ID" value="CAG9822429.1"/>
    <property type="molecule type" value="Genomic_DNA"/>
</dbReference>
<name>A0A9N9SGY0_PHACE</name>
<dbReference type="PANTHER" id="PTHR14974:SF3">
    <property type="entry name" value="SIMILAR TO RIKEN CDNA 1700025G04 GENE"/>
    <property type="match status" value="1"/>
</dbReference>
<evidence type="ECO:0000256" key="1">
    <source>
        <dbReference type="SAM" id="MobiDB-lite"/>
    </source>
</evidence>
<proteinExistence type="predicted"/>
<feature type="region of interest" description="Disordered" evidence="1">
    <location>
        <begin position="1"/>
        <end position="51"/>
    </location>
</feature>
<dbReference type="PANTHER" id="PTHR14974">
    <property type="entry name" value="SIMILAR TO RIKEN CDNA 1700025G04 GENE"/>
    <property type="match status" value="1"/>
</dbReference>
<evidence type="ECO:0000313" key="2">
    <source>
        <dbReference type="EMBL" id="CAG9822429.1"/>
    </source>
</evidence>
<dbReference type="Proteomes" id="UP001153737">
    <property type="component" value="Chromosome 6"/>
</dbReference>
<protein>
    <submittedName>
        <fullName evidence="2">Uncharacterized protein</fullName>
    </submittedName>
</protein>
<evidence type="ECO:0000313" key="3">
    <source>
        <dbReference type="Proteomes" id="UP001153737"/>
    </source>
</evidence>
<gene>
    <name evidence="2" type="ORF">PHAECO_LOCUS10619</name>
</gene>
<dbReference type="Pfam" id="PF15389">
    <property type="entry name" value="DUF4612"/>
    <property type="match status" value="1"/>
</dbReference>
<feature type="compositionally biased region" description="Acidic residues" evidence="1">
    <location>
        <begin position="31"/>
        <end position="40"/>
    </location>
</feature>
<organism evidence="2 3">
    <name type="scientific">Phaedon cochleariae</name>
    <name type="common">Mustard beetle</name>
    <dbReference type="NCBI Taxonomy" id="80249"/>
    <lineage>
        <taxon>Eukaryota</taxon>
        <taxon>Metazoa</taxon>
        <taxon>Ecdysozoa</taxon>
        <taxon>Arthropoda</taxon>
        <taxon>Hexapoda</taxon>
        <taxon>Insecta</taxon>
        <taxon>Pterygota</taxon>
        <taxon>Neoptera</taxon>
        <taxon>Endopterygota</taxon>
        <taxon>Coleoptera</taxon>
        <taxon>Polyphaga</taxon>
        <taxon>Cucujiformia</taxon>
        <taxon>Chrysomeloidea</taxon>
        <taxon>Chrysomelidae</taxon>
        <taxon>Chrysomelinae</taxon>
        <taxon>Chrysomelini</taxon>
        <taxon>Phaedon</taxon>
    </lineage>
</organism>
<dbReference type="AlphaFoldDB" id="A0A9N9SGY0"/>
<dbReference type="InterPro" id="IPR027967">
    <property type="entry name" value="DUF4612"/>
</dbReference>
<accession>A0A9N9SGY0</accession>
<dbReference type="OrthoDB" id="5919401at2759"/>
<feature type="compositionally biased region" description="Basic and acidic residues" evidence="1">
    <location>
        <begin position="41"/>
        <end position="51"/>
    </location>
</feature>
<keyword evidence="3" id="KW-1185">Reference proteome</keyword>